<dbReference type="Proteomes" id="UP000542342">
    <property type="component" value="Unassembled WGS sequence"/>
</dbReference>
<dbReference type="PANTHER" id="PTHR23308">
    <property type="entry name" value="NUCLEAR INHIBITOR OF PROTEIN PHOSPHATASE-1"/>
    <property type="match status" value="1"/>
</dbReference>
<evidence type="ECO:0000313" key="3">
    <source>
        <dbReference type="EMBL" id="MBA2226609.1"/>
    </source>
</evidence>
<dbReference type="PROSITE" id="PS50006">
    <property type="entry name" value="FHA_DOMAIN"/>
    <property type="match status" value="2"/>
</dbReference>
<name>A0A7V8VEL0_9BACT</name>
<dbReference type="Pfam" id="PF00498">
    <property type="entry name" value="FHA"/>
    <property type="match status" value="1"/>
</dbReference>
<feature type="domain" description="FHA" evidence="2">
    <location>
        <begin position="164"/>
        <end position="212"/>
    </location>
</feature>
<feature type="domain" description="FHA" evidence="2">
    <location>
        <begin position="41"/>
        <end position="90"/>
    </location>
</feature>
<feature type="compositionally biased region" description="Low complexity" evidence="1">
    <location>
        <begin position="252"/>
        <end position="269"/>
    </location>
</feature>
<dbReference type="RefSeq" id="WP_194538057.1">
    <property type="nucleotide sequence ID" value="NZ_JACEFB010000007.1"/>
</dbReference>
<comment type="caution">
    <text evidence="3">The sequence shown here is derived from an EMBL/GenBank/DDBJ whole genome shotgun (WGS) entry which is preliminary data.</text>
</comment>
<dbReference type="EMBL" id="JACEFB010000007">
    <property type="protein sequence ID" value="MBA2226609.1"/>
    <property type="molecule type" value="Genomic_DNA"/>
</dbReference>
<dbReference type="InterPro" id="IPR050923">
    <property type="entry name" value="Cell_Proc_Reg/RNA_Proc"/>
</dbReference>
<evidence type="ECO:0000259" key="2">
    <source>
        <dbReference type="PROSITE" id="PS50006"/>
    </source>
</evidence>
<feature type="compositionally biased region" description="Low complexity" evidence="1">
    <location>
        <begin position="494"/>
        <end position="509"/>
    </location>
</feature>
<reference evidence="3 4" key="1">
    <citation type="submission" date="2020-07" db="EMBL/GenBank/DDBJ databases">
        <title>Thermogemmata thermophila gen. nov., sp. nov., a novel moderate thermophilic planctomycete from a Kamchatka hot spring.</title>
        <authorList>
            <person name="Elcheninov A.G."/>
            <person name="Podosokorskaya O.A."/>
            <person name="Kovaleva O.L."/>
            <person name="Novikov A."/>
            <person name="Bonch-Osmolovskaya E.A."/>
            <person name="Toshchakov S.V."/>
            <person name="Kublanov I.V."/>
        </authorList>
    </citation>
    <scope>NUCLEOTIDE SEQUENCE [LARGE SCALE GENOMIC DNA]</scope>
    <source>
        <strain evidence="3 4">2918</strain>
    </source>
</reference>
<proteinExistence type="predicted"/>
<dbReference type="AlphaFoldDB" id="A0A7V8VEL0"/>
<dbReference type="InterPro" id="IPR000253">
    <property type="entry name" value="FHA_dom"/>
</dbReference>
<feature type="region of interest" description="Disordered" evidence="1">
    <location>
        <begin position="453"/>
        <end position="532"/>
    </location>
</feature>
<gene>
    <name evidence="3" type="ORF">H0921_10600</name>
</gene>
<keyword evidence="4" id="KW-1185">Reference proteome</keyword>
<dbReference type="SUPFAM" id="SSF49879">
    <property type="entry name" value="SMAD/FHA domain"/>
    <property type="match status" value="2"/>
</dbReference>
<dbReference type="Pfam" id="PF16697">
    <property type="entry name" value="Yop-YscD_cpl"/>
    <property type="match status" value="1"/>
</dbReference>
<evidence type="ECO:0000256" key="1">
    <source>
        <dbReference type="SAM" id="MobiDB-lite"/>
    </source>
</evidence>
<dbReference type="InterPro" id="IPR032030">
    <property type="entry name" value="YscD_cytoplasmic_dom"/>
</dbReference>
<accession>A0A7V8VEL0</accession>
<organism evidence="3 4">
    <name type="scientific">Thermogemmata fonticola</name>
    <dbReference type="NCBI Taxonomy" id="2755323"/>
    <lineage>
        <taxon>Bacteria</taxon>
        <taxon>Pseudomonadati</taxon>
        <taxon>Planctomycetota</taxon>
        <taxon>Planctomycetia</taxon>
        <taxon>Gemmatales</taxon>
        <taxon>Gemmataceae</taxon>
        <taxon>Thermogemmata</taxon>
    </lineage>
</organism>
<dbReference type="SMART" id="SM00240">
    <property type="entry name" value="FHA"/>
    <property type="match status" value="2"/>
</dbReference>
<protein>
    <submittedName>
        <fullName evidence="3">FHA domain-containing protein</fullName>
    </submittedName>
</protein>
<dbReference type="Gene3D" id="2.60.200.20">
    <property type="match status" value="2"/>
</dbReference>
<dbReference type="InterPro" id="IPR008984">
    <property type="entry name" value="SMAD_FHA_dom_sf"/>
</dbReference>
<feature type="region of interest" description="Disordered" evidence="1">
    <location>
        <begin position="236"/>
        <end position="304"/>
    </location>
</feature>
<evidence type="ECO:0000313" key="4">
    <source>
        <dbReference type="Proteomes" id="UP000542342"/>
    </source>
</evidence>
<feature type="compositionally biased region" description="Pro residues" evidence="1">
    <location>
        <begin position="470"/>
        <end position="493"/>
    </location>
</feature>
<sequence>MTDPILERFAQSCGMQQALELRIHLHDGDKLAEGEIESPFVLVGRDDACDVTLTDPEVDPRHLWLQVLEGQVYAVDLGSRAGLLWSDGRRGSGWLRQDRSLSVGPFVLMLQRPPAELAESEAFPEEYQPLQSDATLAWHFPTAVLEFRNGKRARDRWQVNRRLTLIGRAPECKIRLSAEDISRYHCGLVFTASGLWIVDLSGRGVVVNGERMRVSPLADGADLWVGRFRIGVQVGAPAAGSRGSERPPGVTSAGPGRPASPASRSSASGLEEPQRGTPAEPPPSLHDEDEVPLGILPSSSSASAAGLSSSHIMAEAFTPGTSGGEVSQSILIAQSGSLTPPPQPRPTEAGSVLEELSASLSRAGAEEAGSSAVALAETRGAAAAETREEGRLVLLLREIGQLHQRMAALLQQSCALLVEVGMHLPPGQQAKLEETLHSLRRVSESLQGVHAELSRWASETPREIRHPPPRVRPPIPPAPIPSSPPFPPSPPSSGPSGEAADPPADPTDASMLSTLPHARVEPRSKSRHNSAG</sequence>
<dbReference type="CDD" id="cd00060">
    <property type="entry name" value="FHA"/>
    <property type="match status" value="2"/>
</dbReference>